<dbReference type="AlphaFoldDB" id="A0A841GZ96"/>
<dbReference type="InterPro" id="IPR011659">
    <property type="entry name" value="WD40"/>
</dbReference>
<dbReference type="GO" id="GO:0004252">
    <property type="term" value="F:serine-type endopeptidase activity"/>
    <property type="evidence" value="ECO:0007669"/>
    <property type="project" value="TreeGrafter"/>
</dbReference>
<accession>A0A841GZ96</accession>
<dbReference type="PANTHER" id="PTHR42776:SF27">
    <property type="entry name" value="DIPEPTIDYL PEPTIDASE FAMILY MEMBER 6"/>
    <property type="match status" value="1"/>
</dbReference>
<keyword evidence="5" id="KW-0031">Aminopeptidase</keyword>
<evidence type="ECO:0000313" key="6">
    <source>
        <dbReference type="Proteomes" id="UP000582837"/>
    </source>
</evidence>
<dbReference type="SUPFAM" id="SSF82171">
    <property type="entry name" value="DPP6 N-terminal domain-like"/>
    <property type="match status" value="1"/>
</dbReference>
<proteinExistence type="predicted"/>
<organism evidence="5 6">
    <name type="scientific">Longimicrobium terrae</name>
    <dbReference type="NCBI Taxonomy" id="1639882"/>
    <lineage>
        <taxon>Bacteria</taxon>
        <taxon>Pseudomonadati</taxon>
        <taxon>Gemmatimonadota</taxon>
        <taxon>Longimicrobiia</taxon>
        <taxon>Longimicrobiales</taxon>
        <taxon>Longimicrobiaceae</taxon>
        <taxon>Longimicrobium</taxon>
    </lineage>
</organism>
<sequence>MNPILRILPLAAALAVAATGASAQRHPMTPADLSLVRGVNDPRLSPDGRWIAYTASTLDYAADSTSGEIVLVPAAGGAARRLTRGSMPRWSPDGRRIAFMGGRGERGGIWVWDLDADSARFVARVRTSEHFLGHRAVKGFAWSPDGSRIAYTSADEESAASPTDPRVVDRILYLTRTGLSDDRRTHLYVVPAGGGAPRQLTSGTYDEHSLAWSPDGSRLVFISNRSADPDANYSDDLWIVDANSGRETRLTNTAGTEFQPAWSADGGSIAYLANVRTINTKDSAPEDTHLYVISATGGTGRELTRPLDRRVTELAWEPRGTLLFVINDQGATAIHRVDPRSARITPVVRGPFQARSVSMDRAGSAIAFIRTDLSHPAEVWTARADGGAARQVSREQDELHARVELPVADSIWVRGADGTPVQGWLMKPAGWTAGRSYPMVLYVHGGPHGMYGYNFIDAFPLLAARGYAVLFLNPRGSTGYGQTFADGTVNNWGGGDYGDLMAGVDAALARNGWIDSTRLYVAGHSYGGFMTNWIVTRTPRFRAAMAGASVSNLVSFYGTSVYPDLIETEFGGVPVNDWNLLWQWSPLAHVSAVRTPVLFLNGEADNDVPITQAQEMYMALRKMGVEARMVRYPGEGHSINFRPRHHQDYLERMIGWFDAHGGAPAR</sequence>
<dbReference type="Gene3D" id="2.120.10.30">
    <property type="entry name" value="TolB, C-terminal domain"/>
    <property type="match status" value="2"/>
</dbReference>
<keyword evidence="6" id="KW-1185">Reference proteome</keyword>
<dbReference type="InterPro" id="IPR029058">
    <property type="entry name" value="AB_hydrolase_fold"/>
</dbReference>
<evidence type="ECO:0000259" key="4">
    <source>
        <dbReference type="Pfam" id="PF00326"/>
    </source>
</evidence>
<keyword evidence="1" id="KW-0378">Hydrolase</keyword>
<dbReference type="EMBL" id="JACHIA010000006">
    <property type="protein sequence ID" value="MBB6071056.1"/>
    <property type="molecule type" value="Genomic_DNA"/>
</dbReference>
<evidence type="ECO:0000256" key="1">
    <source>
        <dbReference type="ARBA" id="ARBA00022801"/>
    </source>
</evidence>
<dbReference type="RefSeq" id="WP_170033567.1">
    <property type="nucleotide sequence ID" value="NZ_JABDTL010000001.1"/>
</dbReference>
<dbReference type="Pfam" id="PF00326">
    <property type="entry name" value="Peptidase_S9"/>
    <property type="match status" value="1"/>
</dbReference>
<dbReference type="Gene3D" id="3.40.50.1820">
    <property type="entry name" value="alpha/beta hydrolase"/>
    <property type="match status" value="1"/>
</dbReference>
<gene>
    <name evidence="5" type="ORF">HNQ61_002678</name>
</gene>
<dbReference type="SUPFAM" id="SSF53474">
    <property type="entry name" value="alpha/beta-Hydrolases"/>
    <property type="match status" value="1"/>
</dbReference>
<dbReference type="Pfam" id="PF07676">
    <property type="entry name" value="PD40"/>
    <property type="match status" value="5"/>
</dbReference>
<comment type="caution">
    <text evidence="5">The sequence shown here is derived from an EMBL/GenBank/DDBJ whole genome shotgun (WGS) entry which is preliminary data.</text>
</comment>
<protein>
    <submittedName>
        <fullName evidence="5">Dipeptidyl aminopeptidase/acylaminoacyl peptidase</fullName>
    </submittedName>
</protein>
<evidence type="ECO:0000256" key="3">
    <source>
        <dbReference type="SAM" id="SignalP"/>
    </source>
</evidence>
<dbReference type="PANTHER" id="PTHR42776">
    <property type="entry name" value="SERINE PEPTIDASE S9 FAMILY MEMBER"/>
    <property type="match status" value="1"/>
</dbReference>
<keyword evidence="2" id="KW-0720">Serine protease</keyword>
<feature type="chain" id="PRO_5033021348" evidence="3">
    <location>
        <begin position="24"/>
        <end position="666"/>
    </location>
</feature>
<feature type="domain" description="Peptidase S9 prolyl oligopeptidase catalytic" evidence="4">
    <location>
        <begin position="459"/>
        <end position="660"/>
    </location>
</feature>
<name>A0A841GZ96_9BACT</name>
<keyword evidence="5" id="KW-0645">Protease</keyword>
<dbReference type="GO" id="GO:0006508">
    <property type="term" value="P:proteolysis"/>
    <property type="evidence" value="ECO:0007669"/>
    <property type="project" value="InterPro"/>
</dbReference>
<evidence type="ECO:0000256" key="2">
    <source>
        <dbReference type="ARBA" id="ARBA00022825"/>
    </source>
</evidence>
<dbReference type="InterPro" id="IPR011042">
    <property type="entry name" value="6-blade_b-propeller_TolB-like"/>
</dbReference>
<evidence type="ECO:0000313" key="5">
    <source>
        <dbReference type="EMBL" id="MBB6071056.1"/>
    </source>
</evidence>
<feature type="signal peptide" evidence="3">
    <location>
        <begin position="1"/>
        <end position="23"/>
    </location>
</feature>
<keyword evidence="3" id="KW-0732">Signal</keyword>
<dbReference type="Proteomes" id="UP000582837">
    <property type="component" value="Unassembled WGS sequence"/>
</dbReference>
<dbReference type="InterPro" id="IPR001375">
    <property type="entry name" value="Peptidase_S9_cat"/>
</dbReference>
<reference evidence="5 6" key="1">
    <citation type="submission" date="2020-08" db="EMBL/GenBank/DDBJ databases">
        <title>Genomic Encyclopedia of Type Strains, Phase IV (KMG-IV): sequencing the most valuable type-strain genomes for metagenomic binning, comparative biology and taxonomic classification.</title>
        <authorList>
            <person name="Goeker M."/>
        </authorList>
    </citation>
    <scope>NUCLEOTIDE SEQUENCE [LARGE SCALE GENOMIC DNA]</scope>
    <source>
        <strain evidence="5 6">DSM 29007</strain>
    </source>
</reference>
<dbReference type="GO" id="GO:0004177">
    <property type="term" value="F:aminopeptidase activity"/>
    <property type="evidence" value="ECO:0007669"/>
    <property type="project" value="UniProtKB-KW"/>
</dbReference>